<organism evidence="1 2">
    <name type="scientific">Thermoanaerobacter thermohydrosulfuricus</name>
    <name type="common">Clostridium thermohydrosulfuricum</name>
    <dbReference type="NCBI Taxonomy" id="1516"/>
    <lineage>
        <taxon>Bacteria</taxon>
        <taxon>Bacillati</taxon>
        <taxon>Bacillota</taxon>
        <taxon>Clostridia</taxon>
        <taxon>Thermoanaerobacterales</taxon>
        <taxon>Thermoanaerobacteraceae</taxon>
        <taxon>Thermoanaerobacter</taxon>
    </lineage>
</organism>
<sequence>MYYFTFCENRIHKISVKGNEIILHDHTEEEAENEYILSKLTGTEPEIDCFKIYKVWKEGDTENIPFFLRNLMKNKKKGEENV</sequence>
<evidence type="ECO:0000313" key="2">
    <source>
        <dbReference type="Proteomes" id="UP000183404"/>
    </source>
</evidence>
<dbReference type="AlphaFoldDB" id="A0A1G7LT91"/>
<reference evidence="1 2" key="1">
    <citation type="submission" date="2016-10" db="EMBL/GenBank/DDBJ databases">
        <authorList>
            <person name="de Groot N.N."/>
        </authorList>
    </citation>
    <scope>NUCLEOTIDE SEQUENCE [LARGE SCALE GENOMIC DNA]</scope>
    <source>
        <strain evidence="1 2">DSM 569</strain>
    </source>
</reference>
<proteinExistence type="predicted"/>
<name>A0A1G7LT91_THETY</name>
<dbReference type="RefSeq" id="WP_074592320.1">
    <property type="nucleotide sequence ID" value="NZ_FNBS01000015.1"/>
</dbReference>
<accession>A0A1G7LT91</accession>
<dbReference type="EMBL" id="FNBS01000015">
    <property type="protein sequence ID" value="SDF52606.1"/>
    <property type="molecule type" value="Genomic_DNA"/>
</dbReference>
<gene>
    <name evidence="1" type="ORF">SAMN04244560_00866</name>
</gene>
<protein>
    <submittedName>
        <fullName evidence="1">Uncharacterized protein</fullName>
    </submittedName>
</protein>
<evidence type="ECO:0000313" key="1">
    <source>
        <dbReference type="EMBL" id="SDF52606.1"/>
    </source>
</evidence>
<dbReference type="Proteomes" id="UP000183404">
    <property type="component" value="Unassembled WGS sequence"/>
</dbReference>